<keyword evidence="4" id="KW-0963">Cytoplasm</keyword>
<protein>
    <recommendedName>
        <fullName evidence="3">tRNA threonylcarbamoyladenosine biosynthesis protein TsaE</fullName>
    </recommendedName>
    <alternativeName>
        <fullName evidence="10">t(6)A37 threonylcarbamoyladenosine biosynthesis protein TsaE</fullName>
    </alternativeName>
</protein>
<proteinExistence type="inferred from homology"/>
<evidence type="ECO:0000256" key="1">
    <source>
        <dbReference type="ARBA" id="ARBA00004496"/>
    </source>
</evidence>
<evidence type="ECO:0000256" key="6">
    <source>
        <dbReference type="ARBA" id="ARBA00022723"/>
    </source>
</evidence>
<dbReference type="Pfam" id="PF02367">
    <property type="entry name" value="TsaE"/>
    <property type="match status" value="1"/>
</dbReference>
<dbReference type="EMBL" id="CP048914">
    <property type="protein sequence ID" value="QMS84900.1"/>
    <property type="molecule type" value="Genomic_DNA"/>
</dbReference>
<keyword evidence="8" id="KW-0067">ATP-binding</keyword>
<dbReference type="PANTHER" id="PTHR33540:SF2">
    <property type="entry name" value="TRNA THREONYLCARBAMOYLADENOSINE BIOSYNTHESIS PROTEIN TSAE"/>
    <property type="match status" value="1"/>
</dbReference>
<dbReference type="RefSeq" id="WP_258878522.1">
    <property type="nucleotide sequence ID" value="NZ_CP048914.1"/>
</dbReference>
<dbReference type="InterPro" id="IPR027417">
    <property type="entry name" value="P-loop_NTPase"/>
</dbReference>
<reference evidence="11 12" key="1">
    <citation type="submission" date="2020-02" db="EMBL/GenBank/DDBJ databases">
        <authorList>
            <person name="Zheng R.K."/>
            <person name="Sun C.M."/>
        </authorList>
    </citation>
    <scope>NUCLEOTIDE SEQUENCE [LARGE SCALE GENOMIC DNA]</scope>
    <source>
        <strain evidence="12">zrk13</strain>
    </source>
</reference>
<evidence type="ECO:0000256" key="3">
    <source>
        <dbReference type="ARBA" id="ARBA00019010"/>
    </source>
</evidence>
<dbReference type="NCBIfam" id="TIGR00150">
    <property type="entry name" value="T6A_YjeE"/>
    <property type="match status" value="1"/>
</dbReference>
<evidence type="ECO:0000313" key="12">
    <source>
        <dbReference type="Proteomes" id="UP000514720"/>
    </source>
</evidence>
<evidence type="ECO:0000256" key="10">
    <source>
        <dbReference type="ARBA" id="ARBA00032441"/>
    </source>
</evidence>
<evidence type="ECO:0000256" key="7">
    <source>
        <dbReference type="ARBA" id="ARBA00022741"/>
    </source>
</evidence>
<keyword evidence="9" id="KW-0460">Magnesium</keyword>
<dbReference type="Gene3D" id="3.40.50.300">
    <property type="entry name" value="P-loop containing nucleotide triphosphate hydrolases"/>
    <property type="match status" value="1"/>
</dbReference>
<evidence type="ECO:0000256" key="5">
    <source>
        <dbReference type="ARBA" id="ARBA00022694"/>
    </source>
</evidence>
<evidence type="ECO:0000256" key="4">
    <source>
        <dbReference type="ARBA" id="ARBA00022490"/>
    </source>
</evidence>
<dbReference type="SUPFAM" id="SSF52540">
    <property type="entry name" value="P-loop containing nucleoside triphosphate hydrolases"/>
    <property type="match status" value="1"/>
</dbReference>
<comment type="similarity">
    <text evidence="2">Belongs to the TsaE family.</text>
</comment>
<sequence>MYKERIVNNVEDMNDFAQQLSTHVFPGFVLCLEGDLGAGKTTLTKYLGKAIGIDDMINSPTFTIMKIYEGKLPLYHMDVYRLNGIGADYDLEDYIYRDGLCVIEWYKHIIDSLPEDRLVIEIEIQGPTKRLLKMEGHGTYEAIVEALSN</sequence>
<dbReference type="GO" id="GO:0005524">
    <property type="term" value="F:ATP binding"/>
    <property type="evidence" value="ECO:0007669"/>
    <property type="project" value="UniProtKB-KW"/>
</dbReference>
<gene>
    <name evidence="11" type="primary">tsaE</name>
    <name evidence="11" type="ORF">G4Z02_03740</name>
</gene>
<evidence type="ECO:0000256" key="8">
    <source>
        <dbReference type="ARBA" id="ARBA00022840"/>
    </source>
</evidence>
<keyword evidence="12" id="KW-1185">Reference proteome</keyword>
<dbReference type="GO" id="GO:0046872">
    <property type="term" value="F:metal ion binding"/>
    <property type="evidence" value="ECO:0007669"/>
    <property type="project" value="UniProtKB-KW"/>
</dbReference>
<dbReference type="KEGG" id="xcl:G4Z02_03740"/>
<dbReference type="GO" id="GO:0005737">
    <property type="term" value="C:cytoplasm"/>
    <property type="evidence" value="ECO:0007669"/>
    <property type="project" value="UniProtKB-SubCell"/>
</dbReference>
<keyword evidence="5" id="KW-0819">tRNA processing</keyword>
<dbReference type="GO" id="GO:0002949">
    <property type="term" value="P:tRNA threonylcarbamoyladenosine modification"/>
    <property type="evidence" value="ECO:0007669"/>
    <property type="project" value="InterPro"/>
</dbReference>
<dbReference type="PANTHER" id="PTHR33540">
    <property type="entry name" value="TRNA THREONYLCARBAMOYLADENOSINE BIOSYNTHESIS PROTEIN TSAE"/>
    <property type="match status" value="1"/>
</dbReference>
<evidence type="ECO:0000256" key="9">
    <source>
        <dbReference type="ARBA" id="ARBA00022842"/>
    </source>
</evidence>
<evidence type="ECO:0000256" key="2">
    <source>
        <dbReference type="ARBA" id="ARBA00007599"/>
    </source>
</evidence>
<name>A0A7L7KQ29_9MOLU</name>
<accession>A0A7L7KQ29</accession>
<dbReference type="InterPro" id="IPR003442">
    <property type="entry name" value="T6A_TsaE"/>
</dbReference>
<keyword evidence="6" id="KW-0479">Metal-binding</keyword>
<dbReference type="Proteomes" id="UP000514720">
    <property type="component" value="Chromosome"/>
</dbReference>
<keyword evidence="7" id="KW-0547">Nucleotide-binding</keyword>
<organism evidence="11 12">
    <name type="scientific">Candidatus Xianfuyuplasma coldseepsis</name>
    <dbReference type="NCBI Taxonomy" id="2782163"/>
    <lineage>
        <taxon>Bacteria</taxon>
        <taxon>Bacillati</taxon>
        <taxon>Mycoplasmatota</taxon>
        <taxon>Mollicutes</taxon>
        <taxon>Candidatus Izemoplasmatales</taxon>
        <taxon>Candidatus Izemoplasmataceae</taxon>
        <taxon>Candidatus Xianfuyuplasma</taxon>
    </lineage>
</organism>
<keyword evidence="11" id="KW-0808">Transferase</keyword>
<evidence type="ECO:0000313" key="11">
    <source>
        <dbReference type="EMBL" id="QMS84900.1"/>
    </source>
</evidence>
<dbReference type="GO" id="GO:0016740">
    <property type="term" value="F:transferase activity"/>
    <property type="evidence" value="ECO:0007669"/>
    <property type="project" value="UniProtKB-KW"/>
</dbReference>
<dbReference type="AlphaFoldDB" id="A0A7L7KQ29"/>
<comment type="subcellular location">
    <subcellularLocation>
        <location evidence="1">Cytoplasm</location>
    </subcellularLocation>
</comment>